<dbReference type="PANTHER" id="PTHR13284">
    <property type="entry name" value="GH01354P"/>
    <property type="match status" value="1"/>
</dbReference>
<evidence type="ECO:0000313" key="4">
    <source>
        <dbReference type="EMBL" id="KAG7165108.1"/>
    </source>
</evidence>
<reference evidence="4" key="1">
    <citation type="journal article" date="2021" name="Sci. Adv.">
        <title>The American lobster genome reveals insights on longevity, neural, and immune adaptations.</title>
        <authorList>
            <person name="Polinski J.M."/>
            <person name="Zimin A.V."/>
            <person name="Clark K.F."/>
            <person name="Kohn A.B."/>
            <person name="Sadowski N."/>
            <person name="Timp W."/>
            <person name="Ptitsyn A."/>
            <person name="Khanna P."/>
            <person name="Romanova D.Y."/>
            <person name="Williams P."/>
            <person name="Greenwood S.J."/>
            <person name="Moroz L.L."/>
            <person name="Walt D.R."/>
            <person name="Bodnar A.G."/>
        </authorList>
    </citation>
    <scope>NUCLEOTIDE SEQUENCE</scope>
    <source>
        <strain evidence="4">GMGI-L3</strain>
    </source>
</reference>
<feature type="compositionally biased region" description="Basic residues" evidence="2">
    <location>
        <begin position="881"/>
        <end position="896"/>
    </location>
</feature>
<dbReference type="GO" id="GO:0005739">
    <property type="term" value="C:mitochondrion"/>
    <property type="evidence" value="ECO:0007669"/>
    <property type="project" value="TreeGrafter"/>
</dbReference>
<dbReference type="GO" id="GO:0035368">
    <property type="term" value="F:selenocysteine insertion sequence binding"/>
    <property type="evidence" value="ECO:0007669"/>
    <property type="project" value="InterPro"/>
</dbReference>
<feature type="region of interest" description="Disordered" evidence="2">
    <location>
        <begin position="823"/>
        <end position="896"/>
    </location>
</feature>
<feature type="region of interest" description="Disordered" evidence="2">
    <location>
        <begin position="517"/>
        <end position="571"/>
    </location>
</feature>
<dbReference type="GO" id="GO:0003730">
    <property type="term" value="F:mRNA 3'-UTR binding"/>
    <property type="evidence" value="ECO:0007669"/>
    <property type="project" value="TreeGrafter"/>
</dbReference>
<dbReference type="Proteomes" id="UP000747542">
    <property type="component" value="Unassembled WGS sequence"/>
</dbReference>
<evidence type="ECO:0000313" key="5">
    <source>
        <dbReference type="Proteomes" id="UP000747542"/>
    </source>
</evidence>
<dbReference type="PANTHER" id="PTHR13284:SF4">
    <property type="entry name" value="C2H2-TYPE DOMAIN-CONTAINING PROTEIN"/>
    <property type="match status" value="1"/>
</dbReference>
<evidence type="ECO:0000256" key="1">
    <source>
        <dbReference type="SAM" id="Coils"/>
    </source>
</evidence>
<feature type="region of interest" description="Disordered" evidence="2">
    <location>
        <begin position="740"/>
        <end position="763"/>
    </location>
</feature>
<feature type="region of interest" description="Disordered" evidence="2">
    <location>
        <begin position="327"/>
        <end position="503"/>
    </location>
</feature>
<organism evidence="4 5">
    <name type="scientific">Homarus americanus</name>
    <name type="common">American lobster</name>
    <dbReference type="NCBI Taxonomy" id="6706"/>
    <lineage>
        <taxon>Eukaryota</taxon>
        <taxon>Metazoa</taxon>
        <taxon>Ecdysozoa</taxon>
        <taxon>Arthropoda</taxon>
        <taxon>Crustacea</taxon>
        <taxon>Multicrustacea</taxon>
        <taxon>Malacostraca</taxon>
        <taxon>Eumalacostraca</taxon>
        <taxon>Eucarida</taxon>
        <taxon>Decapoda</taxon>
        <taxon>Pleocyemata</taxon>
        <taxon>Astacidea</taxon>
        <taxon>Nephropoidea</taxon>
        <taxon>Nephropidae</taxon>
        <taxon>Homarus</taxon>
    </lineage>
</organism>
<feature type="compositionally biased region" description="Basic residues" evidence="2">
    <location>
        <begin position="168"/>
        <end position="178"/>
    </location>
</feature>
<gene>
    <name evidence="4" type="ORF">Hamer_G004892</name>
</gene>
<feature type="region of interest" description="Disordered" evidence="2">
    <location>
        <begin position="158"/>
        <end position="188"/>
    </location>
</feature>
<comment type="caution">
    <text evidence="4">The sequence shown here is derived from an EMBL/GenBank/DDBJ whole genome shotgun (WGS) entry which is preliminary data.</text>
</comment>
<feature type="coiled-coil region" evidence="1">
    <location>
        <begin position="576"/>
        <end position="603"/>
    </location>
</feature>
<feature type="compositionally biased region" description="Low complexity" evidence="2">
    <location>
        <begin position="69"/>
        <end position="78"/>
    </location>
</feature>
<feature type="region of interest" description="Disordered" evidence="2">
    <location>
        <begin position="1"/>
        <end position="143"/>
    </location>
</feature>
<proteinExistence type="predicted"/>
<dbReference type="OrthoDB" id="263617at2759"/>
<dbReference type="GO" id="GO:0043021">
    <property type="term" value="F:ribonucleoprotein complex binding"/>
    <property type="evidence" value="ECO:0007669"/>
    <property type="project" value="TreeGrafter"/>
</dbReference>
<dbReference type="InterPro" id="IPR004038">
    <property type="entry name" value="Ribosomal_eL8/eL30/eS12/Gad45"/>
</dbReference>
<sequence>MLSPDVPEFIPRQFQTPNENNFGVDVKDTKYAPAKHVGHGSLDSSSVHGSPHQSPSPRHSYSSGHLTWRSAPRSASPRGRGEISGRSKYNRHRNFARGLSNGEAHQYESNSRHTSQRTDNWRHGWRTRGSPPEETNRSAPGIKKTDFSLSLGEAQSEKYQQYNDNPRKGRGGSQKRHNGEHGTGNTINSTVRDEMQHVQIPSATTATTHRRVDLSYKTILQGDNNGGTLLPSKTVAVSEMSVLQEDQWPTLNNIRPQTVPWVKRDSESYTPTGENNAWLVKKNDVPEASGFNKHIKKNRSSAEENNNPEIDHEIKVLGCDKVHKDVEQENNYNKGRRNEIGTLEKNNKTKNKTSTSQQHISLSAKNLPDKREFAAGEADLENCENSVQGENRSDRTSIMGKADPFQWQVKGERKKQTKNKNSSQQTEGISVPVKNVFPKGTFKRDRGFKPDSFGPSVRNRIPVLKEETGRYKKDDTANTSQVNKDSTSNVGSKKDSKVKNEFVKKSDDKTKLFLQEKANRKGSQSRHEQVQQDNAQFRVSSGSEQHDTNEIPPLAEGAKAPFSEPQKKAISEKDVLRFQELRRKRKDEKMRKKEQKLKKAQDLIKSDSKVQIITKEFLESVLAGGSSIRKSTNLFASDSRNMNSNSEDYSKVPKVKILTKNFTDSTLADSSRGISANLLSSDSQDRELNFISEEYPSLTSWGTTATRATSHENIEKKALMGSRGQSEALRESRVNSVKANTCLPSTSGSKVNNSEGVSDTPSDVPSYSGALLAAKNVVEKKPAPLKVHVRENVPSEATSTPVQKKKVKTKDLIEFDLMAAALKSKKNKRKDPTNNEENTTEALNRKAAGTLENYLGSPGKNTRSATAPSLITKVKGVTNMKRGKQREGKTKKKVSRLKKCMQRARQMEVEAFLSILQELSAGVEKEKSGTSVTESPHPETNGELKMTVATSGIVPEDVLSKDEGNVLENAHAKDDVNKVNAEQKLNPLTNISPELEHSEGNNSKNVSAAVNVCELSKDALDVEGECEMQANLKKNEEISKSHSVVKERERLKKELQSLAGITNTPCITVSSSTEVKLKQPDLHEKTVAEEVVPLVQNSTYHCDDPEKSKKFSIITEELRALHHPIHKKKFREYCDHIITPEVNMVTQQLVESLVGFQDRHFQRDPTKARIRRRYVCGLKETTKLMGKMSCIIVAPDIQRSKGPGALDEVVEKMLGQAQVHGVPVIFALSCKQIGNLCFKKVPVSCFGIINYQGAQDKFQTLMQLVPEAKKQYQELIACGSRSVPVDDEEPVNSERESPSLDISKEIIANTSSLIKGTAEG</sequence>
<accession>A0A8J5K080</accession>
<name>A0A8J5K080_HOMAM</name>
<dbReference type="Pfam" id="PF01248">
    <property type="entry name" value="Ribosomal_L7Ae"/>
    <property type="match status" value="1"/>
</dbReference>
<feature type="compositionally biased region" description="Basic and acidic residues" evidence="2">
    <location>
        <begin position="492"/>
        <end position="503"/>
    </location>
</feature>
<dbReference type="EMBL" id="JAHLQT010024847">
    <property type="protein sequence ID" value="KAG7165108.1"/>
    <property type="molecule type" value="Genomic_DNA"/>
</dbReference>
<feature type="compositionally biased region" description="Polar residues" evidence="2">
    <location>
        <begin position="42"/>
        <end position="65"/>
    </location>
</feature>
<evidence type="ECO:0000256" key="2">
    <source>
        <dbReference type="SAM" id="MobiDB-lite"/>
    </source>
</evidence>
<keyword evidence="5" id="KW-1185">Reference proteome</keyword>
<protein>
    <submittedName>
        <fullName evidence="4">Selenocysteine insertion sequence-binding protein 2-like</fullName>
    </submittedName>
</protein>
<keyword evidence="1" id="KW-0175">Coiled coil</keyword>
<evidence type="ECO:0000259" key="3">
    <source>
        <dbReference type="Pfam" id="PF01248"/>
    </source>
</evidence>
<dbReference type="InterPro" id="IPR040051">
    <property type="entry name" value="SECISBP2"/>
</dbReference>
<feature type="compositionally biased region" description="Basic and acidic residues" evidence="2">
    <location>
        <begin position="463"/>
        <end position="476"/>
    </location>
</feature>
<feature type="compositionally biased region" description="Polar residues" evidence="2">
    <location>
        <begin position="859"/>
        <end position="869"/>
    </location>
</feature>
<dbReference type="GO" id="GO:1990904">
    <property type="term" value="C:ribonucleoprotein complex"/>
    <property type="evidence" value="ECO:0007669"/>
    <property type="project" value="TreeGrafter"/>
</dbReference>
<feature type="compositionally biased region" description="Polar residues" evidence="2">
    <location>
        <begin position="477"/>
        <end position="491"/>
    </location>
</feature>
<feature type="compositionally biased region" description="Polar residues" evidence="2">
    <location>
        <begin position="531"/>
        <end position="543"/>
    </location>
</feature>
<feature type="domain" description="Ribosomal protein eL8/eL30/eS12/Gadd45" evidence="3">
    <location>
        <begin position="1166"/>
        <end position="1256"/>
    </location>
</feature>